<feature type="binding site" evidence="4">
    <location>
        <position position="248"/>
    </location>
    <ligand>
        <name>NAD(+)</name>
        <dbReference type="ChEBI" id="CHEBI:57540"/>
    </ligand>
</feature>
<dbReference type="Gene3D" id="3.40.50.1220">
    <property type="entry name" value="TPP-binding domain"/>
    <property type="match status" value="1"/>
</dbReference>
<evidence type="ECO:0000256" key="2">
    <source>
        <dbReference type="ARBA" id="ARBA00022679"/>
    </source>
</evidence>
<feature type="binding site" evidence="4">
    <location>
        <position position="120"/>
    </location>
    <ligand>
        <name>nicotinamide</name>
        <dbReference type="ChEBI" id="CHEBI:17154"/>
    </ligand>
</feature>
<feature type="domain" description="Deacetylase sirtuin-type" evidence="6">
    <location>
        <begin position="11"/>
        <end position="261"/>
    </location>
</feature>
<feature type="binding site" evidence="4">
    <location>
        <position position="120"/>
    </location>
    <ligand>
        <name>NAD(+)</name>
        <dbReference type="ChEBI" id="CHEBI:57540"/>
    </ligand>
</feature>
<feature type="binding site" evidence="4">
    <location>
        <position position="207"/>
    </location>
    <ligand>
        <name>NAD(+)</name>
        <dbReference type="ChEBI" id="CHEBI:57540"/>
    </ligand>
</feature>
<comment type="cofactor">
    <cofactor evidence="4">
        <name>Zn(2+)</name>
        <dbReference type="ChEBI" id="CHEBI:29105"/>
    </cofactor>
    <text evidence="4">Binds 1 zinc ion per subunit.</text>
</comment>
<dbReference type="Proteomes" id="UP001343257">
    <property type="component" value="Unassembled WGS sequence"/>
</dbReference>
<feature type="binding site" evidence="4">
    <location>
        <position position="37"/>
    </location>
    <ligand>
        <name>NAD(+)</name>
        <dbReference type="ChEBI" id="CHEBI:57540"/>
    </ligand>
</feature>
<dbReference type="InterPro" id="IPR050134">
    <property type="entry name" value="NAD-dep_sirtuin_deacylases"/>
</dbReference>
<feature type="binding site" evidence="4">
    <location>
        <position position="48"/>
    </location>
    <ligand>
        <name>nicotinamide</name>
        <dbReference type="ChEBI" id="CHEBI:17154"/>
    </ligand>
</feature>
<evidence type="ECO:0000256" key="4">
    <source>
        <dbReference type="HAMAP-Rule" id="MF_01968"/>
    </source>
</evidence>
<dbReference type="SUPFAM" id="SSF52467">
    <property type="entry name" value="DHS-like NAD/FAD-binding domain"/>
    <property type="match status" value="1"/>
</dbReference>
<feature type="binding site" evidence="4 5">
    <location>
        <position position="144"/>
    </location>
    <ligand>
        <name>Zn(2+)</name>
        <dbReference type="ChEBI" id="CHEBI:29105"/>
    </ligand>
</feature>
<feature type="binding site" evidence="4 5">
    <location>
        <position position="166"/>
    </location>
    <ligand>
        <name>Zn(2+)</name>
        <dbReference type="ChEBI" id="CHEBI:29105"/>
    </ligand>
</feature>
<dbReference type="PROSITE" id="PS50305">
    <property type="entry name" value="SIRTUIN"/>
    <property type="match status" value="1"/>
</dbReference>
<proteinExistence type="inferred from homology"/>
<comment type="caution">
    <text evidence="7">The sequence shown here is derived from an EMBL/GenBank/DDBJ whole genome shotgun (WGS) entry which is preliminary data.</text>
</comment>
<organism evidence="7 8">
    <name type="scientific">Paenibacillus chibensis</name>
    <dbReference type="NCBI Taxonomy" id="59846"/>
    <lineage>
        <taxon>Bacteria</taxon>
        <taxon>Bacillati</taxon>
        <taxon>Bacillota</taxon>
        <taxon>Bacilli</taxon>
        <taxon>Bacillales</taxon>
        <taxon>Paenibacillaceae</taxon>
        <taxon>Paenibacillus</taxon>
    </lineage>
</organism>
<keyword evidence="2 4" id="KW-0808">Transferase</keyword>
<feature type="active site" description="Proton acceptor" evidence="4 5">
    <location>
        <position position="136"/>
    </location>
</feature>
<dbReference type="NCBIfam" id="NF001752">
    <property type="entry name" value="PRK00481.1-1"/>
    <property type="match status" value="1"/>
</dbReference>
<reference evidence="7 8" key="1">
    <citation type="submission" date="2023-03" db="EMBL/GenBank/DDBJ databases">
        <title>Bacillus Genome Sequencing.</title>
        <authorList>
            <person name="Dunlap C."/>
        </authorList>
    </citation>
    <scope>NUCLEOTIDE SEQUENCE [LARGE SCALE GENOMIC DNA]</scope>
    <source>
        <strain evidence="7 8">NRS-52</strain>
    </source>
</reference>
<gene>
    <name evidence="4" type="primary">cobB</name>
    <name evidence="7" type="ORF">P9847_25170</name>
</gene>
<dbReference type="InterPro" id="IPR026590">
    <property type="entry name" value="Ssirtuin_cat_dom"/>
</dbReference>
<feature type="binding site" evidence="4 5">
    <location>
        <position position="147"/>
    </location>
    <ligand>
        <name>Zn(2+)</name>
        <dbReference type="ChEBI" id="CHEBI:29105"/>
    </ligand>
</feature>
<comment type="subcellular location">
    <subcellularLocation>
        <location evidence="4">Cytoplasm</location>
    </subcellularLocation>
</comment>
<comment type="similarity">
    <text evidence="4">Belongs to the sirtuin family. Class U subfamily.</text>
</comment>
<dbReference type="EMBL" id="JARTLD010000068">
    <property type="protein sequence ID" value="MED5020553.1"/>
    <property type="molecule type" value="Genomic_DNA"/>
</dbReference>
<feature type="binding site" evidence="4">
    <location>
        <position position="49"/>
    </location>
    <ligand>
        <name>NAD(+)</name>
        <dbReference type="ChEBI" id="CHEBI:57540"/>
    </ligand>
</feature>
<feature type="binding site" evidence="4">
    <location>
        <position position="41"/>
    </location>
    <ligand>
        <name>NAD(+)</name>
        <dbReference type="ChEBI" id="CHEBI:57540"/>
    </ligand>
</feature>
<keyword evidence="1 4" id="KW-0963">Cytoplasm</keyword>
<feature type="binding site" evidence="4 5">
    <location>
        <position position="169"/>
    </location>
    <ligand>
        <name>Zn(2+)</name>
        <dbReference type="ChEBI" id="CHEBI:29105"/>
    </ligand>
</feature>
<dbReference type="InterPro" id="IPR026591">
    <property type="entry name" value="Sirtuin_cat_small_dom_sf"/>
</dbReference>
<feature type="binding site" evidence="4">
    <location>
        <position position="230"/>
    </location>
    <ligand>
        <name>NAD(+)</name>
        <dbReference type="ChEBI" id="CHEBI:57540"/>
    </ligand>
</feature>
<keyword evidence="3 4" id="KW-0520">NAD</keyword>
<dbReference type="EC" id="2.3.1.286" evidence="4"/>
<keyword evidence="8" id="KW-1185">Reference proteome</keyword>
<feature type="binding site" evidence="4">
    <location>
        <position position="136"/>
    </location>
    <ligand>
        <name>NAD(+)</name>
        <dbReference type="ChEBI" id="CHEBI:57540"/>
    </ligand>
</feature>
<keyword evidence="4 5" id="KW-0479">Metal-binding</keyword>
<evidence type="ECO:0000313" key="7">
    <source>
        <dbReference type="EMBL" id="MED5020553.1"/>
    </source>
</evidence>
<feature type="binding site" evidence="4">
    <location>
        <position position="208"/>
    </location>
    <ligand>
        <name>NAD(+)</name>
        <dbReference type="ChEBI" id="CHEBI:57540"/>
    </ligand>
</feature>
<feature type="binding site" evidence="4">
    <location>
        <position position="121"/>
    </location>
    <ligand>
        <name>NAD(+)</name>
        <dbReference type="ChEBI" id="CHEBI:57540"/>
    </ligand>
</feature>
<comment type="catalytic activity">
    <reaction evidence="4">
        <text>N(6)-acetyl-L-lysyl-[protein] + NAD(+) + H2O = 2''-O-acetyl-ADP-D-ribose + nicotinamide + L-lysyl-[protein]</text>
        <dbReference type="Rhea" id="RHEA:43636"/>
        <dbReference type="Rhea" id="RHEA-COMP:9752"/>
        <dbReference type="Rhea" id="RHEA-COMP:10731"/>
        <dbReference type="ChEBI" id="CHEBI:15377"/>
        <dbReference type="ChEBI" id="CHEBI:17154"/>
        <dbReference type="ChEBI" id="CHEBI:29969"/>
        <dbReference type="ChEBI" id="CHEBI:57540"/>
        <dbReference type="ChEBI" id="CHEBI:61930"/>
        <dbReference type="ChEBI" id="CHEBI:83767"/>
        <dbReference type="EC" id="2.3.1.286"/>
    </reaction>
</comment>
<evidence type="ECO:0000256" key="3">
    <source>
        <dbReference type="ARBA" id="ARBA00023027"/>
    </source>
</evidence>
<comment type="function">
    <text evidence="4">NAD-dependent protein deacetylase which modulates the activities of several enzymes which are inactive in their acetylated form.</text>
</comment>
<dbReference type="PANTHER" id="PTHR11085">
    <property type="entry name" value="NAD-DEPENDENT PROTEIN DEACYLASE SIRTUIN-5, MITOCHONDRIAL-RELATED"/>
    <property type="match status" value="1"/>
</dbReference>
<protein>
    <recommendedName>
        <fullName evidence="4">NAD-dependent protein deacetylase</fullName>
        <ecNumber evidence="4">2.3.1.286</ecNumber>
    </recommendedName>
    <alternativeName>
        <fullName evidence="4">Regulatory protein SIR2 homolog</fullName>
    </alternativeName>
</protein>
<evidence type="ECO:0000256" key="5">
    <source>
        <dbReference type="PROSITE-ProRule" id="PRU00236"/>
    </source>
</evidence>
<keyword evidence="4 5" id="KW-0862">Zinc</keyword>
<comment type="caution">
    <text evidence="4">Lacks conserved residue(s) required for the propagation of feature annotation.</text>
</comment>
<dbReference type="InterPro" id="IPR029035">
    <property type="entry name" value="DHS-like_NAD/FAD-binding_dom"/>
</dbReference>
<dbReference type="InterPro" id="IPR003000">
    <property type="entry name" value="Sirtuin"/>
</dbReference>
<dbReference type="HAMAP" id="MF_01968">
    <property type="entry name" value="Sirtuin_ClassU"/>
    <property type="match status" value="1"/>
</dbReference>
<dbReference type="GO" id="GO:0034979">
    <property type="term" value="F:NAD-dependent protein lysine deacetylase activity"/>
    <property type="evidence" value="ECO:0007669"/>
    <property type="project" value="UniProtKB-EC"/>
</dbReference>
<dbReference type="Gene3D" id="3.30.1600.10">
    <property type="entry name" value="SIR2/SIRT2 'Small Domain"/>
    <property type="match status" value="1"/>
</dbReference>
<evidence type="ECO:0000313" key="8">
    <source>
        <dbReference type="Proteomes" id="UP001343257"/>
    </source>
</evidence>
<feature type="binding site" evidence="4">
    <location>
        <position position="48"/>
    </location>
    <ligand>
        <name>NAD(+)</name>
        <dbReference type="ChEBI" id="CHEBI:57540"/>
    </ligand>
</feature>
<feature type="binding site" evidence="4">
    <location>
        <position position="118"/>
    </location>
    <ligand>
        <name>NAD(+)</name>
        <dbReference type="ChEBI" id="CHEBI:57540"/>
    </ligand>
</feature>
<evidence type="ECO:0000259" key="6">
    <source>
        <dbReference type="PROSITE" id="PS50305"/>
    </source>
</evidence>
<dbReference type="PANTHER" id="PTHR11085:SF4">
    <property type="entry name" value="NAD-DEPENDENT PROTEIN DEACYLASE"/>
    <property type="match status" value="1"/>
</dbReference>
<dbReference type="RefSeq" id="WP_328282012.1">
    <property type="nucleotide sequence ID" value="NZ_JARTLD010000068.1"/>
</dbReference>
<keyword evidence="7" id="KW-0012">Acyltransferase</keyword>
<accession>A0ABU6Q272</accession>
<dbReference type="Pfam" id="PF02146">
    <property type="entry name" value="SIR2"/>
    <property type="match status" value="1"/>
</dbReference>
<dbReference type="InterPro" id="IPR028628">
    <property type="entry name" value="Sirtuin_class_U"/>
</dbReference>
<evidence type="ECO:0000256" key="1">
    <source>
        <dbReference type="ARBA" id="ARBA00022490"/>
    </source>
</evidence>
<name>A0ABU6Q272_9BACL</name>
<sequence>MYGNNPITCGGAHKVQKIETLASWIEQSDNIVFFGGAGTSTESGIPDFRSAAGLYQTEQHSPYPPEVMLSRSFFVKMPDIFFDFYRSKMLHPDAKPNGCHRLLAKLEAMGKLKAVVTQNIDGLHQKAGSKEVLELHGSIHRNYCMDCRRFFGLEQVMASKHVVPRCPYCQGIIKPDVVLYEEALDQQVLISSMDAITHADLLIVGGTSLTVHPAAELVSYFEGSRSVLLNMDPTPYDRKASLMMNDKIGEVMDQVSGLLGI</sequence>
<feature type="binding site" evidence="4">
    <location>
        <position position="121"/>
    </location>
    <ligand>
        <name>nicotinamide</name>
        <dbReference type="ChEBI" id="CHEBI:17154"/>
    </ligand>
</feature>